<dbReference type="AlphaFoldDB" id="A0A4P5PJE6"/>
<protein>
    <submittedName>
        <fullName evidence="1">Uncharacterized protein</fullName>
    </submittedName>
</protein>
<sequence>MTYTIGEFAKLTNFSIDTLRKYSEISLHISLFLHLKNNPKSLLGKSEWSPANQ</sequence>
<evidence type="ECO:0000313" key="2">
    <source>
        <dbReference type="Proteomes" id="UP000290567"/>
    </source>
</evidence>
<keyword evidence="2" id="KW-1185">Reference proteome</keyword>
<dbReference type="Gene3D" id="1.10.1660.10">
    <property type="match status" value="1"/>
</dbReference>
<dbReference type="Proteomes" id="UP000290567">
    <property type="component" value="Unassembled WGS sequence"/>
</dbReference>
<gene>
    <name evidence="1" type="ORF">NRIC_36030</name>
</gene>
<comment type="caution">
    <text evidence="1">The sequence shown here is derived from an EMBL/GenBank/DDBJ whole genome shotgun (WGS) entry which is preliminary data.</text>
</comment>
<proteinExistence type="predicted"/>
<accession>A0A4P5PJE6</accession>
<evidence type="ECO:0000313" key="1">
    <source>
        <dbReference type="EMBL" id="GCF95712.1"/>
    </source>
</evidence>
<reference evidence="2" key="1">
    <citation type="submission" date="2019-02" db="EMBL/GenBank/DDBJ databases">
        <title>Draft genome sequence of Enterococcus sp. Gos25-1.</title>
        <authorList>
            <person name="Tanaka N."/>
            <person name="Shiwa Y."/>
            <person name="Fujita N."/>
        </authorList>
    </citation>
    <scope>NUCLEOTIDE SEQUENCE [LARGE SCALE GENOMIC DNA]</scope>
    <source>
        <strain evidence="2">Gos25-1</strain>
    </source>
</reference>
<name>A0A4P5PJE6_9ENTE</name>
<organism evidence="1 2">
    <name type="scientific">Enterococcus florum</name>
    <dbReference type="NCBI Taxonomy" id="2480627"/>
    <lineage>
        <taxon>Bacteria</taxon>
        <taxon>Bacillati</taxon>
        <taxon>Bacillota</taxon>
        <taxon>Bacilli</taxon>
        <taxon>Lactobacillales</taxon>
        <taxon>Enterococcaceae</taxon>
        <taxon>Enterococcus</taxon>
    </lineage>
</organism>
<dbReference type="EMBL" id="BJCC01000037">
    <property type="protein sequence ID" value="GCF95712.1"/>
    <property type="molecule type" value="Genomic_DNA"/>
</dbReference>
<dbReference type="InterPro" id="IPR009061">
    <property type="entry name" value="DNA-bd_dom_put_sf"/>
</dbReference>
<dbReference type="SUPFAM" id="SSF46955">
    <property type="entry name" value="Putative DNA-binding domain"/>
    <property type="match status" value="1"/>
</dbReference>